<dbReference type="PANTHER" id="PTHR37550">
    <property type="entry name" value="ANTITOXIN VAPB1"/>
    <property type="match status" value="1"/>
</dbReference>
<dbReference type="OrthoDB" id="9810009at2"/>
<feature type="domain" description="SpoVT-AbrB" evidence="3">
    <location>
        <begin position="4"/>
        <end position="44"/>
    </location>
</feature>
<dbReference type="InterPro" id="IPR047976">
    <property type="entry name" value="Anti_VapB2-like"/>
</dbReference>
<dbReference type="KEGG" id="dph:EHF33_15590"/>
<name>A0A3G8YHI7_9DEIO</name>
<dbReference type="GO" id="GO:0003677">
    <property type="term" value="F:DNA binding"/>
    <property type="evidence" value="ECO:0007669"/>
    <property type="project" value="UniProtKB-UniRule"/>
</dbReference>
<dbReference type="EMBL" id="CP034184">
    <property type="protein sequence ID" value="AZI44310.1"/>
    <property type="molecule type" value="Genomic_DNA"/>
</dbReference>
<dbReference type="InterPro" id="IPR007159">
    <property type="entry name" value="SpoVT-AbrB_dom"/>
</dbReference>
<evidence type="ECO:0000313" key="5">
    <source>
        <dbReference type="Proteomes" id="UP000276417"/>
    </source>
</evidence>
<dbReference type="AlphaFoldDB" id="A0A3G8YHI7"/>
<dbReference type="PROSITE" id="PS51740">
    <property type="entry name" value="SPOVT_ABRB"/>
    <property type="match status" value="1"/>
</dbReference>
<comment type="similarity">
    <text evidence="1">Belongs to the VapB family.</text>
</comment>
<dbReference type="Pfam" id="PF04014">
    <property type="entry name" value="MazE_antitoxin"/>
    <property type="match status" value="1"/>
</dbReference>
<dbReference type="Gene3D" id="2.10.260.10">
    <property type="match status" value="1"/>
</dbReference>
<evidence type="ECO:0000313" key="4">
    <source>
        <dbReference type="EMBL" id="AZI44310.1"/>
    </source>
</evidence>
<dbReference type="InterPro" id="IPR051734">
    <property type="entry name" value="VapB_TA_antitoxins"/>
</dbReference>
<organism evidence="4 5">
    <name type="scientific">Deinococcus psychrotolerans</name>
    <dbReference type="NCBI Taxonomy" id="2489213"/>
    <lineage>
        <taxon>Bacteria</taxon>
        <taxon>Thermotogati</taxon>
        <taxon>Deinococcota</taxon>
        <taxon>Deinococci</taxon>
        <taxon>Deinococcales</taxon>
        <taxon>Deinococcaceae</taxon>
        <taxon>Deinococcus</taxon>
    </lineage>
</organism>
<evidence type="ECO:0000256" key="2">
    <source>
        <dbReference type="PROSITE-ProRule" id="PRU01076"/>
    </source>
</evidence>
<keyword evidence="5" id="KW-1185">Reference proteome</keyword>
<keyword evidence="2 4" id="KW-0238">DNA-binding</keyword>
<evidence type="ECO:0000259" key="3">
    <source>
        <dbReference type="PROSITE" id="PS51740"/>
    </source>
</evidence>
<dbReference type="Proteomes" id="UP000276417">
    <property type="component" value="Chromosome 2"/>
</dbReference>
<proteinExistence type="inferred from homology"/>
<protein>
    <submittedName>
        <fullName evidence="4">AbrB/MazE/SpoVT family DNA-binding domain-containing protein</fullName>
    </submittedName>
</protein>
<dbReference type="InterPro" id="IPR037914">
    <property type="entry name" value="SpoVT-AbrB_sf"/>
</dbReference>
<reference evidence="4 5" key="1">
    <citation type="submission" date="2018-11" db="EMBL/GenBank/DDBJ databases">
        <title>Deinococcus shelandsis sp. nov., isolated from South Shetland Islands soil of Antarctica.</title>
        <authorList>
            <person name="Tian J."/>
        </authorList>
    </citation>
    <scope>NUCLEOTIDE SEQUENCE [LARGE SCALE GENOMIC DNA]</scope>
    <source>
        <strain evidence="4 5">S14-83T</strain>
    </source>
</reference>
<dbReference type="SUPFAM" id="SSF89447">
    <property type="entry name" value="AbrB/MazE/MraZ-like"/>
    <property type="match status" value="1"/>
</dbReference>
<accession>A0A3G8YHI7</accession>
<sequence>MTTAKVFQSGNSQAIRLPRELRLDVSEVEVIRHGETLIIRPIHPKMTLAGAFDALVCIGDDFLPAGRQQDMAQEREAF</sequence>
<gene>
    <name evidence="4" type="ORF">EHF33_15590</name>
</gene>
<evidence type="ECO:0000256" key="1">
    <source>
        <dbReference type="ARBA" id="ARBA00007924"/>
    </source>
</evidence>
<dbReference type="RefSeq" id="WP_124873824.1">
    <property type="nucleotide sequence ID" value="NZ_CP034184.1"/>
</dbReference>
<dbReference type="PANTHER" id="PTHR37550:SF3">
    <property type="entry name" value="ANTITOXIN VAPB1"/>
    <property type="match status" value="1"/>
</dbReference>
<dbReference type="NCBIfam" id="NF040493">
    <property type="entry name" value="TA_anti_VapB"/>
    <property type="match status" value="1"/>
</dbReference>